<organism evidence="1 2">
    <name type="scientific">Isoalcanivorax pacificus W11-5</name>
    <dbReference type="NCBI Taxonomy" id="391936"/>
    <lineage>
        <taxon>Bacteria</taxon>
        <taxon>Pseudomonadati</taxon>
        <taxon>Pseudomonadota</taxon>
        <taxon>Gammaproteobacteria</taxon>
        <taxon>Oceanospirillales</taxon>
        <taxon>Alcanivoracaceae</taxon>
        <taxon>Isoalcanivorax</taxon>
    </lineage>
</organism>
<evidence type="ECO:0000313" key="2">
    <source>
        <dbReference type="Proteomes" id="UP000006764"/>
    </source>
</evidence>
<dbReference type="PANTHER" id="PTHR39206">
    <property type="entry name" value="SLL8004 PROTEIN"/>
    <property type="match status" value="1"/>
</dbReference>
<name>A0A0B4XTS9_9GAMM</name>
<dbReference type="SUPFAM" id="SSF52540">
    <property type="entry name" value="P-loop containing nucleoside triphosphate hydrolases"/>
    <property type="match status" value="1"/>
</dbReference>
<dbReference type="HOGENOM" id="CLU_094497_1_0_6"/>
<dbReference type="Proteomes" id="UP000006764">
    <property type="component" value="Chromosome"/>
</dbReference>
<evidence type="ECO:0008006" key="3">
    <source>
        <dbReference type="Google" id="ProtNLM"/>
    </source>
</evidence>
<reference evidence="1 2" key="1">
    <citation type="journal article" date="2012" name="J. Bacteriol.">
        <title>Genome sequence of an alkane-degrading bacterium, Alcanivorax pacificus type strain W11-5, isolated from deep sea sediment.</title>
        <authorList>
            <person name="Lai Q."/>
            <person name="Shao Z."/>
        </authorList>
    </citation>
    <scope>NUCLEOTIDE SEQUENCE [LARGE SCALE GENOMIC DNA]</scope>
    <source>
        <strain evidence="1 2">W11-5</strain>
    </source>
</reference>
<dbReference type="InterPro" id="IPR027417">
    <property type="entry name" value="P-loop_NTPase"/>
</dbReference>
<sequence>MAGGNGAGKSTFHRLFLAPRGVQFVNADEIARLLCPEAPESASYDAAVIAGHLREDLLLRGVSFCFETVYSHPGKIDFVARARSFGYRVILVYIHLDDPLLHLARVAQRVDEGGHTVPAEKILSRLPRTLANVRNTLPLASEVHLLDNSRLDQPFQRLATLRDGTLTLHRPPSDWLATLLADYLDQA</sequence>
<proteinExistence type="predicted"/>
<dbReference type="AlphaFoldDB" id="A0A0B4XTS9"/>
<evidence type="ECO:0000313" key="1">
    <source>
        <dbReference type="EMBL" id="AJD50100.1"/>
    </source>
</evidence>
<dbReference type="PANTHER" id="PTHR39206:SF1">
    <property type="entry name" value="SLL8004 PROTEIN"/>
    <property type="match status" value="1"/>
</dbReference>
<dbReference type="Gene3D" id="3.40.50.300">
    <property type="entry name" value="P-loop containing nucleotide triphosphate hydrolases"/>
    <property type="match status" value="1"/>
</dbReference>
<dbReference type="KEGG" id="apac:S7S_18440"/>
<dbReference type="STRING" id="391936.S7S_18440"/>
<dbReference type="Pfam" id="PF13671">
    <property type="entry name" value="AAA_33"/>
    <property type="match status" value="1"/>
</dbReference>
<gene>
    <name evidence="1" type="ORF">S7S_18440</name>
</gene>
<protein>
    <recommendedName>
        <fullName evidence="3">UDP-N-acetylglucosamine kinase</fullName>
    </recommendedName>
</protein>
<dbReference type="EMBL" id="CP004387">
    <property type="protein sequence ID" value="AJD50100.1"/>
    <property type="molecule type" value="Genomic_DNA"/>
</dbReference>
<keyword evidence="2" id="KW-1185">Reference proteome</keyword>
<accession>A0A0B4XTS9</accession>